<dbReference type="PANTHER" id="PTHR41967:SF6">
    <property type="entry name" value="FI19406P1-RELATED"/>
    <property type="match status" value="1"/>
</dbReference>
<accession>A0AAN7ZPG0</accession>
<evidence type="ECO:0000256" key="2">
    <source>
        <dbReference type="SAM" id="MobiDB-lite"/>
    </source>
</evidence>
<keyword evidence="5" id="KW-1185">Reference proteome</keyword>
<feature type="domain" description="DUF4770" evidence="3">
    <location>
        <begin position="219"/>
        <end position="297"/>
    </location>
</feature>
<protein>
    <recommendedName>
        <fullName evidence="3">DUF4770 domain-containing protein</fullName>
    </recommendedName>
</protein>
<evidence type="ECO:0000256" key="1">
    <source>
        <dbReference type="SAM" id="Coils"/>
    </source>
</evidence>
<evidence type="ECO:0000313" key="5">
    <source>
        <dbReference type="Proteomes" id="UP001329430"/>
    </source>
</evidence>
<dbReference type="EMBL" id="JAVRBK010000004">
    <property type="protein sequence ID" value="KAK5644991.1"/>
    <property type="molecule type" value="Genomic_DNA"/>
</dbReference>
<comment type="caution">
    <text evidence="4">The sequence shown here is derived from an EMBL/GenBank/DDBJ whole genome shotgun (WGS) entry which is preliminary data.</text>
</comment>
<keyword evidence="1" id="KW-0175">Coiled coil</keyword>
<organism evidence="4 5">
    <name type="scientific">Pyrocoelia pectoralis</name>
    <dbReference type="NCBI Taxonomy" id="417401"/>
    <lineage>
        <taxon>Eukaryota</taxon>
        <taxon>Metazoa</taxon>
        <taxon>Ecdysozoa</taxon>
        <taxon>Arthropoda</taxon>
        <taxon>Hexapoda</taxon>
        <taxon>Insecta</taxon>
        <taxon>Pterygota</taxon>
        <taxon>Neoptera</taxon>
        <taxon>Endopterygota</taxon>
        <taxon>Coleoptera</taxon>
        <taxon>Polyphaga</taxon>
        <taxon>Elateriformia</taxon>
        <taxon>Elateroidea</taxon>
        <taxon>Lampyridae</taxon>
        <taxon>Lampyrinae</taxon>
        <taxon>Pyrocoelia</taxon>
    </lineage>
</organism>
<name>A0AAN7ZPG0_9COLE</name>
<reference evidence="4 5" key="1">
    <citation type="journal article" date="2024" name="Insects">
        <title>An Improved Chromosome-Level Genome Assembly of the Firefly Pyrocoelia pectoralis.</title>
        <authorList>
            <person name="Fu X."/>
            <person name="Meyer-Rochow V.B."/>
            <person name="Ballantyne L."/>
            <person name="Zhu X."/>
        </authorList>
    </citation>
    <scope>NUCLEOTIDE SEQUENCE [LARGE SCALE GENOMIC DNA]</scope>
    <source>
        <strain evidence="4">XCY_ONT2</strain>
    </source>
</reference>
<dbReference type="PANTHER" id="PTHR41967">
    <property type="entry name" value="FI19406P1-RELATED"/>
    <property type="match status" value="1"/>
</dbReference>
<dbReference type="Pfam" id="PF15994">
    <property type="entry name" value="DUF4770"/>
    <property type="match status" value="1"/>
</dbReference>
<dbReference type="AlphaFoldDB" id="A0AAN7ZPG0"/>
<evidence type="ECO:0000259" key="3">
    <source>
        <dbReference type="Pfam" id="PF15994"/>
    </source>
</evidence>
<evidence type="ECO:0000313" key="4">
    <source>
        <dbReference type="EMBL" id="KAK5644991.1"/>
    </source>
</evidence>
<feature type="coiled-coil region" evidence="1">
    <location>
        <begin position="137"/>
        <end position="164"/>
    </location>
</feature>
<feature type="region of interest" description="Disordered" evidence="2">
    <location>
        <begin position="1"/>
        <end position="26"/>
    </location>
</feature>
<dbReference type="Proteomes" id="UP001329430">
    <property type="component" value="Chromosome 4"/>
</dbReference>
<gene>
    <name evidence="4" type="ORF">RI129_006291</name>
</gene>
<proteinExistence type="predicted"/>
<dbReference type="InterPro" id="IPR031935">
    <property type="entry name" value="DUF4770"/>
</dbReference>
<sequence length="803" mass="93114">MGKKQVSLESQTPKIPPKSVLKTTPGKMGDLLEKYRTTKICQIPATNNQVKPNIFEEFRPKPKSVLKYNIDQTDAKLQKQLKTGMAKIHLQQTTASYVLPPPDYVFPEDRTEEQEPKGIKYFSGGPPVYKFVDEIWLAGLEKKQARYRENLRKLQIENRKYMKMQVAEGHRKLMALVGPDWFQELSPQQLKTVDDLKNCILKDKKYKCITYTKDNIGELGLALRPNVKHIEKALNNCFECPVEFLLILYQLMDRQRKKYSINDRLLLSAVTHLTMRETLKELHIRIPSPPRPPKKPKLIRELPPKPRYKSVYLAPFDFVPCPRKYTGVYKNKHVQHPRSSYFAYVPELEQERQFETNNKRKKYINRLQSGITMEQQDEIVRELKSAQKIYEALVDFKPVPFLLKPSIYIPCDHVAKVQEELATENVEKELKEKDLSIPVPLEDARNDEREVELEKEPSVIVASGNISSELQITEKEAETETLNVARSPSPDCSCREYVQNMIETNLCQCEQCKTRRQESSTGTCRCMELYQQKIKTYEKFKQMMFEARQGLMPTQGQSVQMSNDAPELKCSCARIYREKLEERQGLANMPSIPLEKQKGVTSESHSTEEEKVASDNAAKVECTCLKLFKAYQERHVQCLDVYQKYLEKIEIDVRKYMEDIENNDRFEEMNPNEVEAKVEDDVEEKSHDQYIQTNKEYSIARRSETREEIIQDIAEEKHIPDTTIKCECGGEENVDSSIIYLCGDAIEAACTCTALPIVCEDTCCGQDDESDDESETSELHRFIILDQMPSKYSDQVNILKLYK</sequence>